<dbReference type="Proteomes" id="UP000266841">
    <property type="component" value="Unassembled WGS sequence"/>
</dbReference>
<feature type="compositionally biased region" description="Basic residues" evidence="1">
    <location>
        <begin position="248"/>
        <end position="267"/>
    </location>
</feature>
<sequence length="1449" mass="159304">MRPRGGQPPARGATASAPLPWPGWKAVKATSVPTPSCPEGPGVDDVSPAPIVRLNPGWSAPEAPSGARSALRAEAPQFEPKSTLSASAPCFTPPLVKFATALFPITEGEEKPEDPVEKEKALAEDKDPRRREGSEDSPSRMTRNLSETRSAPDTAKAVTSRNWRRAVAASPPVSALTQEFGHGRTSEGSLVASRRERSPHLERQAIQPVQTKRGAAGRKARTTQQRCVRSAPIPSNQRRRSKVDNHRTRQSSRRRPTSNRNWHKRRGAPALSTNGNQRCVLQDPTSGKICTSESAPGSGRRRAPVGVEHAPLRNAPPTWSRNYFWALEDSPNHNESISQDDNASARTSRRDRRAVCSARPSREKPSSVRSPDHAGYAWAQPLSKSDEAELLDRVCPPADREVLSKSRRRHLRRKRAKASVKDVQVDSSPAPSVPPSTESTTQGFAALSKPPARAEVPRHPDTLRDWAAANAEFLAQHGYEALVKERRGRSNLNPDVGSLNHPAAGYLDYIRRHGAPVLSTTPPKTPEELQAAVDRGPHPSAEAHAEFLAQEAFEMCQRQHTFVLPFSAVKHLPGVEISPPGVIDQRDRRPRTISDLTYSGVNQSTVDLTVNESMQFGRALRRILLNIYRADPRWGPVYMLKADISDGFYNIWVNANGSRRLGLILPSKQGEDPLVLFFLALPMGWVSSPPVFCTATEVATDIANKEIASNWRPPPHRQENAADTEGDIDPARGVSVQGNPPRIRQRNKGPLGYVDCYVDDFMALVQGSKRRRRRVRRILFHCIDRVFRAPDDKDGKWTKDKISLKKLLKGDGSLTTLKIILGWLVDTVAGTIELPPHRVERLFAMLDSFPIGRKTCPKRDLHKLIGELRSMLIAIPGGVGCISWLQETLKTAGERVYLNQHFHDAVADFRWLAQDISNRPTRIAEVVPEVPAVVGMSDAAGPGMGGRLVAGRRQGLSRFPQAFVGPSTGHGGGGVKPLLWRHPFPDDIQAELVSDSNPKGSINNSELELAGILAHNDVLANAVDVQETTTATGTDNTSGLGWSTRGAISATTPASYLLRLNSMHQRQHRYQQRNFYIPGLTNKMADDCSRLWNLTDDELVSYFNSTYPQHKSWRLCQLSANTASAIHSALRCERKPLPTTLDALTAEHMHAGRDTSGAGTPPRRLDVSPSMHGHRKMLYHSLGSRSKSWANNIYHGRRQVPQVYPPTGINHRDQPPSPTIYYDGASPPPSACDSAIESELRPATSGLPRVQRGWPTELGESPGGRCSLHRGLVPAQSRLEESGTTNSVEAEGRTATLSRPYSGDLEAVRGRTSQFLRQKHHHRGETFGRKAPGHPTAPPTVAISTQLCHLRAHGATPSSPLCALKEDTSWLVVTLTTITALLREAVAASPECDITPAYVLARSRRHCPDELLTYQHIQAEPIEEPINLSRRLGKNASWGSHDQPDSLCH</sequence>
<feature type="compositionally biased region" description="Basic and acidic residues" evidence="1">
    <location>
        <begin position="193"/>
        <end position="203"/>
    </location>
</feature>
<accession>K0SC89</accession>
<dbReference type="OrthoDB" id="42452at2759"/>
<feature type="region of interest" description="Disordered" evidence="1">
    <location>
        <begin position="331"/>
        <end position="375"/>
    </location>
</feature>
<dbReference type="InterPro" id="IPR052055">
    <property type="entry name" value="Hepadnavirus_pol/RT"/>
</dbReference>
<dbReference type="PANTHER" id="PTHR33050:SF7">
    <property type="entry name" value="RIBONUCLEASE H"/>
    <property type="match status" value="1"/>
</dbReference>
<dbReference type="SUPFAM" id="SSF56672">
    <property type="entry name" value="DNA/RNA polymerases"/>
    <property type="match status" value="1"/>
</dbReference>
<feature type="region of interest" description="Disordered" evidence="1">
    <location>
        <begin position="1246"/>
        <end position="1266"/>
    </location>
</feature>
<feature type="compositionally biased region" description="Basic and acidic residues" evidence="1">
    <location>
        <begin position="113"/>
        <end position="138"/>
    </location>
</feature>
<feature type="compositionally biased region" description="Polar residues" evidence="1">
    <location>
        <begin position="139"/>
        <end position="161"/>
    </location>
</feature>
<feature type="region of interest" description="Disordered" evidence="1">
    <location>
        <begin position="709"/>
        <end position="744"/>
    </location>
</feature>
<evidence type="ECO:0000256" key="1">
    <source>
        <dbReference type="SAM" id="MobiDB-lite"/>
    </source>
</evidence>
<keyword evidence="3" id="KW-1185">Reference proteome</keyword>
<dbReference type="InterPro" id="IPR043502">
    <property type="entry name" value="DNA/RNA_pol_sf"/>
</dbReference>
<feature type="region of interest" description="Disordered" evidence="1">
    <location>
        <begin position="106"/>
        <end position="318"/>
    </location>
</feature>
<evidence type="ECO:0000313" key="2">
    <source>
        <dbReference type="EMBL" id="EJK62559.1"/>
    </source>
</evidence>
<comment type="caution">
    <text evidence="2">The sequence shown here is derived from an EMBL/GenBank/DDBJ whole genome shotgun (WGS) entry which is preliminary data.</text>
</comment>
<organism evidence="2 3">
    <name type="scientific">Thalassiosira oceanica</name>
    <name type="common">Marine diatom</name>
    <dbReference type="NCBI Taxonomy" id="159749"/>
    <lineage>
        <taxon>Eukaryota</taxon>
        <taxon>Sar</taxon>
        <taxon>Stramenopiles</taxon>
        <taxon>Ochrophyta</taxon>
        <taxon>Bacillariophyta</taxon>
        <taxon>Coscinodiscophyceae</taxon>
        <taxon>Thalassiosirophycidae</taxon>
        <taxon>Thalassiosirales</taxon>
        <taxon>Thalassiosiraceae</taxon>
        <taxon>Thalassiosira</taxon>
    </lineage>
</organism>
<feature type="compositionally biased region" description="Basic residues" evidence="1">
    <location>
        <begin position="405"/>
        <end position="418"/>
    </location>
</feature>
<dbReference type="PANTHER" id="PTHR33050">
    <property type="entry name" value="REVERSE TRANSCRIPTASE DOMAIN-CONTAINING PROTEIN"/>
    <property type="match status" value="1"/>
</dbReference>
<feature type="compositionally biased region" description="Low complexity" evidence="1">
    <location>
        <begin position="427"/>
        <end position="441"/>
    </location>
</feature>
<reference evidence="2 3" key="1">
    <citation type="journal article" date="2012" name="Genome Biol.">
        <title>Genome and low-iron response of an oceanic diatom adapted to chronic iron limitation.</title>
        <authorList>
            <person name="Lommer M."/>
            <person name="Specht M."/>
            <person name="Roy A.S."/>
            <person name="Kraemer L."/>
            <person name="Andreson R."/>
            <person name="Gutowska M.A."/>
            <person name="Wolf J."/>
            <person name="Bergner S.V."/>
            <person name="Schilhabel M.B."/>
            <person name="Klostermeier U.C."/>
            <person name="Beiko R.G."/>
            <person name="Rosenstiel P."/>
            <person name="Hippler M."/>
            <person name="Laroche J."/>
        </authorList>
    </citation>
    <scope>NUCLEOTIDE SEQUENCE [LARGE SCALE GENOMIC DNA]</scope>
    <source>
        <strain evidence="2 3">CCMP1005</strain>
    </source>
</reference>
<name>K0SC89_THAOC</name>
<evidence type="ECO:0000313" key="3">
    <source>
        <dbReference type="Proteomes" id="UP000266841"/>
    </source>
</evidence>
<proteinExistence type="predicted"/>
<feature type="compositionally biased region" description="Polar residues" evidence="1">
    <location>
        <begin position="271"/>
        <end position="295"/>
    </location>
</feature>
<evidence type="ECO:0008006" key="4">
    <source>
        <dbReference type="Google" id="ProtNLM"/>
    </source>
</evidence>
<feature type="region of interest" description="Disordered" evidence="1">
    <location>
        <begin position="1"/>
        <end position="90"/>
    </location>
</feature>
<gene>
    <name evidence="2" type="ORF">THAOC_16822</name>
</gene>
<protein>
    <recommendedName>
        <fullName evidence="4">Reverse transcriptase domain-containing protein</fullName>
    </recommendedName>
</protein>
<feature type="compositionally biased region" description="Basic and acidic residues" evidence="1">
    <location>
        <begin position="360"/>
        <end position="372"/>
    </location>
</feature>
<feature type="region of interest" description="Disordered" evidence="1">
    <location>
        <begin position="405"/>
        <end position="458"/>
    </location>
</feature>
<dbReference type="EMBL" id="AGNL01018776">
    <property type="protein sequence ID" value="EJK62559.1"/>
    <property type="molecule type" value="Genomic_DNA"/>
</dbReference>